<evidence type="ECO:0000313" key="2">
    <source>
        <dbReference type="EMBL" id="PNX67944.1"/>
    </source>
</evidence>
<protein>
    <submittedName>
        <fullName evidence="2">Uncharacterized protein</fullName>
    </submittedName>
</protein>
<feature type="region of interest" description="Disordered" evidence="1">
    <location>
        <begin position="15"/>
        <end position="61"/>
    </location>
</feature>
<proteinExistence type="predicted"/>
<organism evidence="2 3">
    <name type="scientific">Trifolium pratense</name>
    <name type="common">Red clover</name>
    <dbReference type="NCBI Taxonomy" id="57577"/>
    <lineage>
        <taxon>Eukaryota</taxon>
        <taxon>Viridiplantae</taxon>
        <taxon>Streptophyta</taxon>
        <taxon>Embryophyta</taxon>
        <taxon>Tracheophyta</taxon>
        <taxon>Spermatophyta</taxon>
        <taxon>Magnoliopsida</taxon>
        <taxon>eudicotyledons</taxon>
        <taxon>Gunneridae</taxon>
        <taxon>Pentapetalae</taxon>
        <taxon>rosids</taxon>
        <taxon>fabids</taxon>
        <taxon>Fabales</taxon>
        <taxon>Fabaceae</taxon>
        <taxon>Papilionoideae</taxon>
        <taxon>50 kb inversion clade</taxon>
        <taxon>NPAAA clade</taxon>
        <taxon>Hologalegina</taxon>
        <taxon>IRL clade</taxon>
        <taxon>Trifolieae</taxon>
        <taxon>Trifolium</taxon>
    </lineage>
</organism>
<evidence type="ECO:0000313" key="3">
    <source>
        <dbReference type="Proteomes" id="UP000236291"/>
    </source>
</evidence>
<feature type="non-terminal residue" evidence="2">
    <location>
        <position position="1"/>
    </location>
</feature>
<accession>A0A2K3KNS3</accession>
<feature type="compositionally biased region" description="Acidic residues" evidence="1">
    <location>
        <begin position="27"/>
        <end position="61"/>
    </location>
</feature>
<reference evidence="2 3" key="2">
    <citation type="journal article" date="2017" name="Front. Plant Sci.">
        <title>Gene Classification and Mining of Molecular Markers Useful in Red Clover (Trifolium pratense) Breeding.</title>
        <authorList>
            <person name="Istvanek J."/>
            <person name="Dluhosova J."/>
            <person name="Dluhos P."/>
            <person name="Patkova L."/>
            <person name="Nedelnik J."/>
            <person name="Repkova J."/>
        </authorList>
    </citation>
    <scope>NUCLEOTIDE SEQUENCE [LARGE SCALE GENOMIC DNA]</scope>
    <source>
        <strain evidence="3">cv. Tatra</strain>
        <tissue evidence="2">Young leaves</tissue>
    </source>
</reference>
<sequence length="61" mass="6470">PQDFQAYVAWPEVRPTFLGGDNVADAEATDEGDNESEGEAGSDASMQEEDESEGETGSESE</sequence>
<gene>
    <name evidence="2" type="ORF">L195_g063754</name>
</gene>
<evidence type="ECO:0000256" key="1">
    <source>
        <dbReference type="SAM" id="MobiDB-lite"/>
    </source>
</evidence>
<dbReference type="AlphaFoldDB" id="A0A2K3KNS3"/>
<name>A0A2K3KNS3_TRIPR</name>
<comment type="caution">
    <text evidence="2">The sequence shown here is derived from an EMBL/GenBank/DDBJ whole genome shotgun (WGS) entry which is preliminary data.</text>
</comment>
<dbReference type="Proteomes" id="UP000236291">
    <property type="component" value="Unassembled WGS sequence"/>
</dbReference>
<reference evidence="2 3" key="1">
    <citation type="journal article" date="2014" name="Am. J. Bot.">
        <title>Genome assembly and annotation for red clover (Trifolium pratense; Fabaceae).</title>
        <authorList>
            <person name="Istvanek J."/>
            <person name="Jaros M."/>
            <person name="Krenek A."/>
            <person name="Repkova J."/>
        </authorList>
    </citation>
    <scope>NUCLEOTIDE SEQUENCE [LARGE SCALE GENOMIC DNA]</scope>
    <source>
        <strain evidence="3">cv. Tatra</strain>
        <tissue evidence="2">Young leaves</tissue>
    </source>
</reference>
<dbReference type="EMBL" id="ASHM01219241">
    <property type="protein sequence ID" value="PNX67944.1"/>
    <property type="molecule type" value="Genomic_DNA"/>
</dbReference>